<evidence type="ECO:0000313" key="1">
    <source>
        <dbReference type="EMBL" id="KAG2583238.1"/>
    </source>
</evidence>
<dbReference type="AlphaFoldDB" id="A0A8T0RDN8"/>
<dbReference type="EMBL" id="CM029047">
    <property type="protein sequence ID" value="KAG2583238.1"/>
    <property type="molecule type" value="Genomic_DNA"/>
</dbReference>
<reference evidence="1" key="1">
    <citation type="submission" date="2020-05" db="EMBL/GenBank/DDBJ databases">
        <title>WGS assembly of Panicum virgatum.</title>
        <authorList>
            <person name="Lovell J.T."/>
            <person name="Jenkins J."/>
            <person name="Shu S."/>
            <person name="Juenger T.E."/>
            <person name="Schmutz J."/>
        </authorList>
    </citation>
    <scope>NUCLEOTIDE SEQUENCE</scope>
    <source>
        <strain evidence="1">AP13</strain>
    </source>
</reference>
<evidence type="ECO:0000313" key="2">
    <source>
        <dbReference type="Proteomes" id="UP000823388"/>
    </source>
</evidence>
<accession>A0A8T0RDN8</accession>
<sequence>AKNASSYSFFMELFLIAAWEIWKLRNSGARPTFHLWIVRFKEQVQLQLLRFKHDRAVSVRAWLASF</sequence>
<protein>
    <submittedName>
        <fullName evidence="1">Uncharacterized protein</fullName>
    </submittedName>
</protein>
<comment type="caution">
    <text evidence="1">The sequence shown here is derived from an EMBL/GenBank/DDBJ whole genome shotgun (WGS) entry which is preliminary data.</text>
</comment>
<dbReference type="Proteomes" id="UP000823388">
    <property type="component" value="Chromosome 6K"/>
</dbReference>
<organism evidence="1 2">
    <name type="scientific">Panicum virgatum</name>
    <name type="common">Blackwell switchgrass</name>
    <dbReference type="NCBI Taxonomy" id="38727"/>
    <lineage>
        <taxon>Eukaryota</taxon>
        <taxon>Viridiplantae</taxon>
        <taxon>Streptophyta</taxon>
        <taxon>Embryophyta</taxon>
        <taxon>Tracheophyta</taxon>
        <taxon>Spermatophyta</taxon>
        <taxon>Magnoliopsida</taxon>
        <taxon>Liliopsida</taxon>
        <taxon>Poales</taxon>
        <taxon>Poaceae</taxon>
        <taxon>PACMAD clade</taxon>
        <taxon>Panicoideae</taxon>
        <taxon>Panicodae</taxon>
        <taxon>Paniceae</taxon>
        <taxon>Panicinae</taxon>
        <taxon>Panicum</taxon>
        <taxon>Panicum sect. Hiantes</taxon>
    </lineage>
</organism>
<name>A0A8T0RDN8_PANVG</name>
<gene>
    <name evidence="1" type="ORF">PVAP13_6KG153706</name>
</gene>
<feature type="non-terminal residue" evidence="1">
    <location>
        <position position="1"/>
    </location>
</feature>
<keyword evidence="2" id="KW-1185">Reference proteome</keyword>
<proteinExistence type="predicted"/>